<keyword evidence="3" id="KW-1185">Reference proteome</keyword>
<evidence type="ECO:0000313" key="3">
    <source>
        <dbReference type="Proteomes" id="UP000094313"/>
    </source>
</evidence>
<name>A0A1D7QN27_9SPHI</name>
<feature type="domain" description="Secretion system C-terminal sorting" evidence="1">
    <location>
        <begin position="230"/>
        <end position="302"/>
    </location>
</feature>
<proteinExistence type="predicted"/>
<dbReference type="Pfam" id="PF18962">
    <property type="entry name" value="Por_Secre_tail"/>
    <property type="match status" value="1"/>
</dbReference>
<evidence type="ECO:0000259" key="1">
    <source>
        <dbReference type="Pfam" id="PF18962"/>
    </source>
</evidence>
<dbReference type="EMBL" id="CP017141">
    <property type="protein sequence ID" value="AOM80039.1"/>
    <property type="molecule type" value="Genomic_DNA"/>
</dbReference>
<dbReference type="KEGG" id="psty:BFS30_24475"/>
<dbReference type="NCBIfam" id="TIGR04183">
    <property type="entry name" value="Por_Secre_tail"/>
    <property type="match status" value="1"/>
</dbReference>
<evidence type="ECO:0000313" key="2">
    <source>
        <dbReference type="EMBL" id="AOM80039.1"/>
    </source>
</evidence>
<organism evidence="2 3">
    <name type="scientific">Pedobacter steynii</name>
    <dbReference type="NCBI Taxonomy" id="430522"/>
    <lineage>
        <taxon>Bacteria</taxon>
        <taxon>Pseudomonadati</taxon>
        <taxon>Bacteroidota</taxon>
        <taxon>Sphingobacteriia</taxon>
        <taxon>Sphingobacteriales</taxon>
        <taxon>Sphingobacteriaceae</taxon>
        <taxon>Pedobacter</taxon>
    </lineage>
</organism>
<reference evidence="2 3" key="1">
    <citation type="submission" date="2016-08" db="EMBL/GenBank/DDBJ databases">
        <authorList>
            <person name="Seilhamer J.J."/>
        </authorList>
    </citation>
    <scope>NUCLEOTIDE SEQUENCE [LARGE SCALE GENOMIC DNA]</scope>
    <source>
        <strain evidence="2 3">DX4</strain>
    </source>
</reference>
<gene>
    <name evidence="2" type="ORF">BFS30_24475</name>
</gene>
<sequence length="304" mass="34715">MSFQAGAQKIYFTDTTNNWITRRAGEMGPNGLGTWNFYQYYSSDTLIERNGHFYTEIKSDIGWEKQYFARTLIRDDTAAGLVYIKPLQDTLSGIYRVTDTNEFVYLNYNLNVGDTLIMPLVFWGSGDSISIHVVTEVDSFMSDNTWYKTHKFNAYKGMRGGDTQGYTRYTVYEGVGPDSGPILEPNSINEYGPLILSCFRNKGSINPKFSVFCNALAIEKLDKKVKHFQLYPNPGCDKLTIKGYEKSDKQYSVKISDLQGKVLLETKFKHETVLDVKYFASGIYILQFIAEANVLQFDKLVIQK</sequence>
<protein>
    <recommendedName>
        <fullName evidence="1">Secretion system C-terminal sorting domain-containing protein</fullName>
    </recommendedName>
</protein>
<accession>A0A1D7QN27</accession>
<dbReference type="InterPro" id="IPR026444">
    <property type="entry name" value="Secre_tail"/>
</dbReference>
<dbReference type="AlphaFoldDB" id="A0A1D7QN27"/>
<dbReference type="Proteomes" id="UP000094313">
    <property type="component" value="Chromosome"/>
</dbReference>